<comment type="similarity">
    <text evidence="1">Belongs to the RNA polymerase beta' chain family.</text>
</comment>
<dbReference type="EMBL" id="KZ303644">
    <property type="protein sequence ID" value="PIA12584.1"/>
    <property type="molecule type" value="Genomic_DNA"/>
</dbReference>
<evidence type="ECO:0000256" key="6">
    <source>
        <dbReference type="ARBA" id="ARBA00023163"/>
    </source>
</evidence>
<dbReference type="InterPro" id="IPR045867">
    <property type="entry name" value="DNA-dir_RpoC_beta_prime"/>
</dbReference>
<sequence length="159" mass="17677">MGALISAFDTSCTPRNFRTIQYLKYIRSLIDPGESVGLIAAQGIGKPSTQMTLNTFHLAGFGAKNVTLGIPRLREIVMVTSDNIAAPVMDIPMAVGITKEQAEVIASSLSRLKLSNVIDYVEVKERLTAKAGSMDHRRYRQFTVRLQMFPSKEFEEEHD</sequence>
<dbReference type="PANTHER" id="PTHR19376:SF11">
    <property type="entry name" value="DNA-DIRECTED RNA POLYMERASE I SUBUNIT RPA1"/>
    <property type="match status" value="1"/>
</dbReference>
<evidence type="ECO:0000259" key="7">
    <source>
        <dbReference type="Pfam" id="PF04998"/>
    </source>
</evidence>
<feature type="domain" description="RNA polymerase Rpb1" evidence="7">
    <location>
        <begin position="13"/>
        <end position="103"/>
    </location>
</feature>
<dbReference type="SUPFAM" id="SSF64484">
    <property type="entry name" value="beta and beta-prime subunits of DNA dependent RNA-polymerase"/>
    <property type="match status" value="1"/>
</dbReference>
<evidence type="ECO:0000256" key="3">
    <source>
        <dbReference type="ARBA" id="ARBA00022478"/>
    </source>
</evidence>
<gene>
    <name evidence="8" type="ORF">COEREDRAFT_51851</name>
</gene>
<name>A0A2G5B0P7_COERN</name>
<dbReference type="AlphaFoldDB" id="A0A2G5B0P7"/>
<dbReference type="GO" id="GO:0005736">
    <property type="term" value="C:RNA polymerase I complex"/>
    <property type="evidence" value="ECO:0007669"/>
    <property type="project" value="TreeGrafter"/>
</dbReference>
<feature type="non-terminal residue" evidence="8">
    <location>
        <position position="159"/>
    </location>
</feature>
<evidence type="ECO:0000256" key="5">
    <source>
        <dbReference type="ARBA" id="ARBA00022695"/>
    </source>
</evidence>
<evidence type="ECO:0000256" key="4">
    <source>
        <dbReference type="ARBA" id="ARBA00022679"/>
    </source>
</evidence>
<proteinExistence type="inferred from homology"/>
<evidence type="ECO:0000313" key="8">
    <source>
        <dbReference type="EMBL" id="PIA12584.1"/>
    </source>
</evidence>
<keyword evidence="5" id="KW-0548">Nucleotidyltransferase</keyword>
<dbReference type="OrthoDB" id="270392at2759"/>
<dbReference type="EC" id="2.7.7.6" evidence="2"/>
<evidence type="ECO:0000313" key="9">
    <source>
        <dbReference type="Proteomes" id="UP000242474"/>
    </source>
</evidence>
<dbReference type="Pfam" id="PF04998">
    <property type="entry name" value="RNA_pol_Rpb1_5"/>
    <property type="match status" value="1"/>
</dbReference>
<evidence type="ECO:0000256" key="2">
    <source>
        <dbReference type="ARBA" id="ARBA00012418"/>
    </source>
</evidence>
<keyword evidence="3" id="KW-0240">DNA-directed RNA polymerase</keyword>
<dbReference type="GO" id="GO:0003677">
    <property type="term" value="F:DNA binding"/>
    <property type="evidence" value="ECO:0007669"/>
    <property type="project" value="InterPro"/>
</dbReference>
<dbReference type="GO" id="GO:0006351">
    <property type="term" value="P:DNA-templated transcription"/>
    <property type="evidence" value="ECO:0007669"/>
    <property type="project" value="InterPro"/>
</dbReference>
<dbReference type="GO" id="GO:0003899">
    <property type="term" value="F:DNA-directed RNA polymerase activity"/>
    <property type="evidence" value="ECO:0007669"/>
    <property type="project" value="UniProtKB-EC"/>
</dbReference>
<keyword evidence="6" id="KW-0804">Transcription</keyword>
<dbReference type="InterPro" id="IPR007081">
    <property type="entry name" value="RNA_pol_Rpb1_5"/>
</dbReference>
<organism evidence="8 9">
    <name type="scientific">Coemansia reversa (strain ATCC 12441 / NRRL 1564)</name>
    <dbReference type="NCBI Taxonomy" id="763665"/>
    <lineage>
        <taxon>Eukaryota</taxon>
        <taxon>Fungi</taxon>
        <taxon>Fungi incertae sedis</taxon>
        <taxon>Zoopagomycota</taxon>
        <taxon>Kickxellomycotina</taxon>
        <taxon>Kickxellomycetes</taxon>
        <taxon>Kickxellales</taxon>
        <taxon>Kickxellaceae</taxon>
        <taxon>Coemansia</taxon>
    </lineage>
</organism>
<dbReference type="STRING" id="763665.A0A2G5B0P7"/>
<dbReference type="Gene3D" id="3.30.70.2850">
    <property type="match status" value="1"/>
</dbReference>
<dbReference type="PANTHER" id="PTHR19376">
    <property type="entry name" value="DNA-DIRECTED RNA POLYMERASE"/>
    <property type="match status" value="1"/>
</dbReference>
<keyword evidence="9" id="KW-1185">Reference proteome</keyword>
<evidence type="ECO:0000256" key="1">
    <source>
        <dbReference type="ARBA" id="ARBA00006460"/>
    </source>
</evidence>
<protein>
    <recommendedName>
        <fullName evidence="2">DNA-directed RNA polymerase</fullName>
        <ecNumber evidence="2">2.7.7.6</ecNumber>
    </recommendedName>
</protein>
<reference evidence="8 9" key="1">
    <citation type="journal article" date="2015" name="Genome Biol. Evol.">
        <title>Phylogenomic analyses indicate that early fungi evolved digesting cell walls of algal ancestors of land plants.</title>
        <authorList>
            <person name="Chang Y."/>
            <person name="Wang S."/>
            <person name="Sekimoto S."/>
            <person name="Aerts A.L."/>
            <person name="Choi C."/>
            <person name="Clum A."/>
            <person name="LaButti K.M."/>
            <person name="Lindquist E.A."/>
            <person name="Yee Ngan C."/>
            <person name="Ohm R.A."/>
            <person name="Salamov A.A."/>
            <person name="Grigoriev I.V."/>
            <person name="Spatafora J.W."/>
            <person name="Berbee M.L."/>
        </authorList>
    </citation>
    <scope>NUCLEOTIDE SEQUENCE [LARGE SCALE GENOMIC DNA]</scope>
    <source>
        <strain evidence="8 9">NRRL 1564</strain>
    </source>
</reference>
<keyword evidence="4" id="KW-0808">Transferase</keyword>
<accession>A0A2G5B0P7</accession>
<dbReference type="Proteomes" id="UP000242474">
    <property type="component" value="Unassembled WGS sequence"/>
</dbReference>